<protein>
    <submittedName>
        <fullName evidence="4">Cryparin</fullName>
    </submittedName>
</protein>
<dbReference type="EMBL" id="JAVFKD010000012">
    <property type="protein sequence ID" value="KAK5993763.1"/>
    <property type="molecule type" value="Genomic_DNA"/>
</dbReference>
<dbReference type="PANTHER" id="PTHR42341">
    <property type="entry name" value="HYDROPHOBIN"/>
    <property type="match status" value="1"/>
</dbReference>
<organism evidence="4 5">
    <name type="scientific">Cladobotryum mycophilum</name>
    <dbReference type="NCBI Taxonomy" id="491253"/>
    <lineage>
        <taxon>Eukaryota</taxon>
        <taxon>Fungi</taxon>
        <taxon>Dikarya</taxon>
        <taxon>Ascomycota</taxon>
        <taxon>Pezizomycotina</taxon>
        <taxon>Sordariomycetes</taxon>
        <taxon>Hypocreomycetidae</taxon>
        <taxon>Hypocreales</taxon>
        <taxon>Hypocreaceae</taxon>
        <taxon>Cladobotryum</taxon>
    </lineage>
</organism>
<comment type="similarity">
    <text evidence="2">Belongs to the cerato-ulmin hydrophobin family.</text>
</comment>
<accession>A0ABR0SNK8</accession>
<dbReference type="InterPro" id="IPR010636">
    <property type="entry name" value="Class_II_hydrophobin"/>
</dbReference>
<dbReference type="SUPFAM" id="SSF101751">
    <property type="entry name" value="Hydrophobin II, HfbII"/>
    <property type="match status" value="1"/>
</dbReference>
<dbReference type="Proteomes" id="UP001338125">
    <property type="component" value="Unassembled WGS sequence"/>
</dbReference>
<comment type="caution">
    <text evidence="4">The sequence shown here is derived from an EMBL/GenBank/DDBJ whole genome shotgun (WGS) entry which is preliminary data.</text>
</comment>
<evidence type="ECO:0000313" key="4">
    <source>
        <dbReference type="EMBL" id="KAK5993763.1"/>
    </source>
</evidence>
<dbReference type="Gene3D" id="3.20.120.10">
    <property type="entry name" value="Hydrophobin"/>
    <property type="match status" value="1"/>
</dbReference>
<dbReference type="InterPro" id="IPR036686">
    <property type="entry name" value="Class_II_Hydrophobin_sf"/>
</dbReference>
<proteinExistence type="inferred from homology"/>
<evidence type="ECO:0000313" key="5">
    <source>
        <dbReference type="Proteomes" id="UP001338125"/>
    </source>
</evidence>
<reference evidence="4 5" key="1">
    <citation type="submission" date="2024-01" db="EMBL/GenBank/DDBJ databases">
        <title>Complete genome of Cladobotryum mycophilum ATHUM6906.</title>
        <authorList>
            <person name="Christinaki A.C."/>
            <person name="Myridakis A.I."/>
            <person name="Kouvelis V.N."/>
        </authorList>
    </citation>
    <scope>NUCLEOTIDE SEQUENCE [LARGE SCALE GENOMIC DNA]</scope>
    <source>
        <strain evidence="4 5">ATHUM6906</strain>
    </source>
</reference>
<evidence type="ECO:0000256" key="1">
    <source>
        <dbReference type="ARBA" id="ARBA00004196"/>
    </source>
</evidence>
<dbReference type="PANTHER" id="PTHR42341:SF1">
    <property type="entry name" value="HYDROPHOBIN"/>
    <property type="match status" value="1"/>
</dbReference>
<keyword evidence="5" id="KW-1185">Reference proteome</keyword>
<dbReference type="CDD" id="cd23508">
    <property type="entry name" value="hydrophobin_II"/>
    <property type="match status" value="1"/>
</dbReference>
<keyword evidence="3" id="KW-1015">Disulfide bond</keyword>
<comment type="subcellular location">
    <subcellularLocation>
        <location evidence="1">Cell envelope</location>
    </subcellularLocation>
</comment>
<name>A0ABR0SNK8_9HYPO</name>
<evidence type="ECO:0000256" key="2">
    <source>
        <dbReference type="ARBA" id="ARBA00009576"/>
    </source>
</evidence>
<gene>
    <name evidence="4" type="ORF">PT974_07200</name>
</gene>
<evidence type="ECO:0000256" key="3">
    <source>
        <dbReference type="ARBA" id="ARBA00023157"/>
    </source>
</evidence>
<dbReference type="Pfam" id="PF06766">
    <property type="entry name" value="Hydrophobin_2"/>
    <property type="match status" value="1"/>
</dbReference>
<sequence length="166" mass="17770">MEIFSSSVSPASIIYNNNHHSASHSIIQLPQATNTFYNPIYSLQTPPESYFPSQSPNLPFYTTANMQFLATAALFLSSLAVALPTTLEVRDDKPPCTPGFLYGSPQCCATDVAGVADLDCETLPKTPDAGNTFNSICTARAKQPKCCSLPFLGLGLLCQDPVAKGM</sequence>